<dbReference type="GO" id="GO:0045892">
    <property type="term" value="P:negative regulation of DNA-templated transcription"/>
    <property type="evidence" value="ECO:0007669"/>
    <property type="project" value="UniProtKB-ARBA"/>
</dbReference>
<dbReference type="Pfam" id="PF02583">
    <property type="entry name" value="Trns_repr_metal"/>
    <property type="match status" value="1"/>
</dbReference>
<gene>
    <name evidence="3" type="ORF">SMCB_1718</name>
</gene>
<dbReference type="EMBL" id="AP014569">
    <property type="protein sequence ID" value="BAO83946.1"/>
    <property type="molecule type" value="Genomic_DNA"/>
</dbReference>
<dbReference type="Proteomes" id="UP000066014">
    <property type="component" value="Chromosome"/>
</dbReference>
<comment type="similarity">
    <text evidence="1">Belongs to the FrmR/RcnR family.</text>
</comment>
<name>A0A060NN29_9BURK</name>
<reference evidence="3 4" key="1">
    <citation type="journal article" date="2014" name="Nat. Commun.">
        <title>Physiological and genomic features of highly alkaliphilic hydrogen-utilizing Betaproteobacteria from a continental serpentinizing site.</title>
        <authorList>
            <person name="Suzuki S."/>
            <person name="Kuenen J.G."/>
            <person name="Schipper K."/>
            <person name="van der Velde S."/>
            <person name="Ishii S."/>
            <person name="Wu A."/>
            <person name="Sorokin D.Y."/>
            <person name="Tenney A."/>
            <person name="Meng X.Y."/>
            <person name="Morrill P.L."/>
            <person name="Kamagata Y."/>
            <person name="Muyzer G."/>
            <person name="Nealson K.H."/>
        </authorList>
    </citation>
    <scope>NUCLEOTIDE SEQUENCE [LARGE SCALE GENOMIC DNA]</scope>
    <source>
        <strain evidence="3 4">B1</strain>
    </source>
</reference>
<dbReference type="InterPro" id="IPR003735">
    <property type="entry name" value="Metal_Tscrpt_repr"/>
</dbReference>
<evidence type="ECO:0000256" key="2">
    <source>
        <dbReference type="SAM" id="MobiDB-lite"/>
    </source>
</evidence>
<dbReference type="InterPro" id="IPR038390">
    <property type="entry name" value="Metal_Tscrpt_repr_sf"/>
</dbReference>
<accession>A0A060NN29</accession>
<dbReference type="GO" id="GO:0003677">
    <property type="term" value="F:DNA binding"/>
    <property type="evidence" value="ECO:0007669"/>
    <property type="project" value="InterPro"/>
</dbReference>
<dbReference type="PANTHER" id="PTHR33677:SF5">
    <property type="entry name" value="TRANSCRIPTIONAL REPRESSOR FRMR"/>
    <property type="match status" value="1"/>
</dbReference>
<sequence length="102" mass="11230">MKNAAQAPADAAAPEPISAHRAQHQRDVSNRLRRIEGQVRALVQMIEDGRPCEDIAQQMAAARKALDKAFYRMMACSMMEAAASADAGNDLERSTRILEKYA</sequence>
<dbReference type="KEGG" id="cbab:SMCB_1718"/>
<keyword evidence="4" id="KW-1185">Reference proteome</keyword>
<dbReference type="PANTHER" id="PTHR33677">
    <property type="entry name" value="TRANSCRIPTIONAL REPRESSOR FRMR-RELATED"/>
    <property type="match status" value="1"/>
</dbReference>
<dbReference type="Gene3D" id="1.20.58.1000">
    <property type="entry name" value="Metal-sensitive repressor, helix protomer"/>
    <property type="match status" value="1"/>
</dbReference>
<protein>
    <submittedName>
        <fullName evidence="3">Uncharacterized protein conserved in bacteria</fullName>
    </submittedName>
</protein>
<evidence type="ECO:0000313" key="4">
    <source>
        <dbReference type="Proteomes" id="UP000066014"/>
    </source>
</evidence>
<evidence type="ECO:0000256" key="1">
    <source>
        <dbReference type="ARBA" id="ARBA00005260"/>
    </source>
</evidence>
<feature type="compositionally biased region" description="Low complexity" evidence="2">
    <location>
        <begin position="1"/>
        <end position="19"/>
    </location>
</feature>
<dbReference type="STRING" id="1458426.SMCB_1718"/>
<feature type="region of interest" description="Disordered" evidence="2">
    <location>
        <begin position="1"/>
        <end position="29"/>
    </location>
</feature>
<dbReference type="AlphaFoldDB" id="A0A060NN29"/>
<proteinExistence type="inferred from homology"/>
<organism evidence="3 4">
    <name type="scientific">Serpentinimonas maccroryi</name>
    <dbReference type="NCBI Taxonomy" id="1458426"/>
    <lineage>
        <taxon>Bacteria</taxon>
        <taxon>Pseudomonadati</taxon>
        <taxon>Pseudomonadota</taxon>
        <taxon>Betaproteobacteria</taxon>
        <taxon>Burkholderiales</taxon>
        <taxon>Comamonadaceae</taxon>
        <taxon>Serpentinimonas</taxon>
    </lineage>
</organism>
<evidence type="ECO:0000313" key="3">
    <source>
        <dbReference type="EMBL" id="BAO83946.1"/>
    </source>
</evidence>
<dbReference type="HOGENOM" id="CLU_130332_1_2_4"/>
<dbReference type="GO" id="GO:0046872">
    <property type="term" value="F:metal ion binding"/>
    <property type="evidence" value="ECO:0007669"/>
    <property type="project" value="InterPro"/>
</dbReference>